<organism evidence="2 3">
    <name type="scientific">Helicobacter typhlonius</name>
    <dbReference type="NCBI Taxonomy" id="76936"/>
    <lineage>
        <taxon>Bacteria</taxon>
        <taxon>Pseudomonadati</taxon>
        <taxon>Campylobacterota</taxon>
        <taxon>Epsilonproteobacteria</taxon>
        <taxon>Campylobacterales</taxon>
        <taxon>Helicobacteraceae</taxon>
        <taxon>Helicobacter</taxon>
    </lineage>
</organism>
<dbReference type="KEGG" id="hty:BN2458_PEG0575"/>
<proteinExistence type="predicted"/>
<dbReference type="PIRSF" id="PIRSF006593">
    <property type="entry name" value="UCP006593"/>
    <property type="match status" value="1"/>
</dbReference>
<dbReference type="InterPro" id="IPR036075">
    <property type="entry name" value="ARMT-1-like_metal-bd_sf"/>
</dbReference>
<evidence type="ECO:0000313" key="3">
    <source>
        <dbReference type="Proteomes" id="UP000064525"/>
    </source>
</evidence>
<sequence>MIATNACFSCLQSQVDNLCAMLQMDSKTIRQNIDSVLENAKGRGLMPPQIAIDVYESFRHSTHLSDPFAEIKKESIAQATKIVQSLLSTYPAPILEIGKDVDSKQNLESQQKANCIVKSACESFTLESPTESTTNFSADSIFKRLNWAVRVAILGNVIDYGSQHSFDFAQGDFSFHTINFARFDLELFISRLNSAQTLLYIADNAGENLFDEVLLQSLKSIYPHLQIFYATRGEPIINDLTITDLAHPLAQNIQKYCTLLDSGVRSPGFVYAGANAQTRGIYDNADVILAKGMGNFECLNTQKDERLFLLFKVKCDVVAQYCDVEKGRMMFIHNRTTKE</sequence>
<evidence type="ECO:0000313" key="2">
    <source>
        <dbReference type="EMBL" id="CUU39461.1"/>
    </source>
</evidence>
<dbReference type="EMBL" id="LN907858">
    <property type="protein sequence ID" value="CUU39461.1"/>
    <property type="molecule type" value="Genomic_DNA"/>
</dbReference>
<dbReference type="AlphaFoldDB" id="A0A099UGW9"/>
<dbReference type="Pfam" id="PF01937">
    <property type="entry name" value="ARMT1-like_dom"/>
    <property type="match status" value="1"/>
</dbReference>
<feature type="domain" description="Damage-control phosphatase ARMT1-like metal-binding" evidence="1">
    <location>
        <begin position="5"/>
        <end position="329"/>
    </location>
</feature>
<dbReference type="RefSeq" id="WP_034328204.1">
    <property type="nucleotide sequence ID" value="NZ_CAJTQN010000005.1"/>
</dbReference>
<dbReference type="PATRIC" id="fig|76936.10.peg.562"/>
<name>A0A099UGW9_9HELI</name>
<accession>A0A099UGW9</accession>
<dbReference type="Proteomes" id="UP000064525">
    <property type="component" value="Chromosome I"/>
</dbReference>
<protein>
    <recommendedName>
        <fullName evidence="1">Damage-control phosphatase ARMT1-like metal-binding domain-containing protein</fullName>
    </recommendedName>
</protein>
<evidence type="ECO:0000259" key="1">
    <source>
        <dbReference type="Pfam" id="PF01937"/>
    </source>
</evidence>
<dbReference type="GeneID" id="78150867"/>
<dbReference type="SUPFAM" id="SSF111321">
    <property type="entry name" value="AF1104-like"/>
    <property type="match status" value="1"/>
</dbReference>
<dbReference type="InterPro" id="IPR002791">
    <property type="entry name" value="ARMT1-like_metal-bd"/>
</dbReference>
<dbReference type="InterPro" id="IPR014444">
    <property type="entry name" value="PH1575-like"/>
</dbReference>
<gene>
    <name evidence="2" type="ORF">BN2458_PEG0575</name>
</gene>
<dbReference type="Gene3D" id="3.40.50.10880">
    <property type="entry name" value="Uncharacterised protein PF01937, DUF89, domain 3"/>
    <property type="match status" value="1"/>
</dbReference>
<reference evidence="3" key="1">
    <citation type="submission" date="2015-11" db="EMBL/GenBank/DDBJ databases">
        <authorList>
            <person name="Anvar S.Y."/>
        </authorList>
    </citation>
    <scope>NUCLEOTIDE SEQUENCE [LARGE SCALE GENOMIC DNA]</scope>
</reference>
<dbReference type="Gene3D" id="1.10.285.20">
    <property type="entry name" value="Uncharacterised protein PF01937, DUF89, domain 2"/>
    <property type="match status" value="1"/>
</dbReference>